<dbReference type="Proteomes" id="UP000001340">
    <property type="component" value="Unassembled WGS sequence"/>
</dbReference>
<comment type="caution">
    <text evidence="1">The sequence shown here is derived from an EMBL/GenBank/DDBJ whole genome shotgun (WGS) entry which is preliminary data.</text>
</comment>
<name>A0A0E2DED1_LEPIR</name>
<dbReference type="RefSeq" id="WP_000857977.1">
    <property type="nucleotide sequence ID" value="NZ_AHNR02000058.1"/>
</dbReference>
<dbReference type="InterPro" id="IPR023296">
    <property type="entry name" value="Glyco_hydro_beta-prop_sf"/>
</dbReference>
<dbReference type="Gene3D" id="2.115.10.20">
    <property type="entry name" value="Glycosyl hydrolase domain, family 43"/>
    <property type="match status" value="2"/>
</dbReference>
<proteinExistence type="predicted"/>
<dbReference type="PANTHER" id="PTHR43301:SF3">
    <property type="entry name" value="ARABINAN ENDO-1,5-ALPHA-L-ARABINOSIDASE A-RELATED"/>
    <property type="match status" value="1"/>
</dbReference>
<sequence>MKTSDFKKINWKLYPQNPILKSPCFTPLIADPSLILNTESPDGKFHLFCHTLFGIHRYESNDGFKWDFGKLLFRHGMRPFVYKENNIFYLLYERYTPFQIVFSWFSSWKWNSHIEIRTSKDLKTWSFPKKILEPSLNWHVHTSYGKSIGNPCLVKIENNKYRLYYSTSLSLIPDCGFCEPTYIGAAESDEIFGPYTYLKNPLIFPDNPNRNLAAGSIKVLKTENGFVGFENCIYQNSDGRSGSSIYLLNSTDGIKWDFLSKEPILSPSTGWMKSHIYAMDVKFHPIEKKWFLYFNARNDWHWTKGKEKIGLLIGELESNI</sequence>
<protein>
    <recommendedName>
        <fullName evidence="3">Glycosyl hydrolase, family 43 domain protein</fullName>
    </recommendedName>
</protein>
<dbReference type="SUPFAM" id="SSF75005">
    <property type="entry name" value="Arabinanase/levansucrase/invertase"/>
    <property type="match status" value="2"/>
</dbReference>
<dbReference type="AlphaFoldDB" id="A0A0E2DED1"/>
<evidence type="ECO:0000313" key="2">
    <source>
        <dbReference type="Proteomes" id="UP000001340"/>
    </source>
</evidence>
<dbReference type="InterPro" id="IPR050727">
    <property type="entry name" value="GH43_arabinanases"/>
</dbReference>
<accession>A0A0E2DED1</accession>
<reference evidence="1 2" key="1">
    <citation type="submission" date="2012-10" db="EMBL/GenBank/DDBJ databases">
        <authorList>
            <person name="Harkins D.M."/>
            <person name="Durkin A.S."/>
            <person name="Brinkac L.M."/>
            <person name="Haft D.H."/>
            <person name="Selengut J.D."/>
            <person name="Sanka R."/>
            <person name="DePew J."/>
            <person name="Purushe J."/>
            <person name="Chanthongthip A."/>
            <person name="Lattana O."/>
            <person name="Phetsouvanh R."/>
            <person name="Newton P.N."/>
            <person name="Vinetz J.M."/>
            <person name="Sutton G.G."/>
            <person name="Nierman W.C."/>
            <person name="Fouts D.E."/>
        </authorList>
    </citation>
    <scope>NUCLEOTIDE SEQUENCE [LARGE SCALE GENOMIC DNA]</scope>
    <source>
        <strain evidence="1 2">UI 12758</strain>
    </source>
</reference>
<dbReference type="EMBL" id="AHNR02000058">
    <property type="protein sequence ID" value="EKR53985.1"/>
    <property type="molecule type" value="Genomic_DNA"/>
</dbReference>
<evidence type="ECO:0008006" key="3">
    <source>
        <dbReference type="Google" id="ProtNLM"/>
    </source>
</evidence>
<organism evidence="1 2">
    <name type="scientific">Leptospira interrogans str. UI 12758</name>
    <dbReference type="NCBI Taxonomy" id="1049938"/>
    <lineage>
        <taxon>Bacteria</taxon>
        <taxon>Pseudomonadati</taxon>
        <taxon>Spirochaetota</taxon>
        <taxon>Spirochaetia</taxon>
        <taxon>Leptospirales</taxon>
        <taxon>Leptospiraceae</taxon>
        <taxon>Leptospira</taxon>
    </lineage>
</organism>
<gene>
    <name evidence="1" type="ORF">LEP1GSC105_1137</name>
</gene>
<dbReference type="PANTHER" id="PTHR43301">
    <property type="entry name" value="ARABINAN ENDO-1,5-ALPHA-L-ARABINOSIDASE"/>
    <property type="match status" value="1"/>
</dbReference>
<evidence type="ECO:0000313" key="1">
    <source>
        <dbReference type="EMBL" id="EKR53985.1"/>
    </source>
</evidence>